<dbReference type="EMBL" id="CP071247">
    <property type="protein sequence ID" value="QSP94616.1"/>
    <property type="molecule type" value="Genomic_DNA"/>
</dbReference>
<feature type="region of interest" description="Disordered" evidence="1">
    <location>
        <begin position="1"/>
        <end position="55"/>
    </location>
</feature>
<dbReference type="RefSeq" id="WP_206643836.1">
    <property type="nucleotide sequence ID" value="NZ_CP071247.1"/>
</dbReference>
<evidence type="ECO:0000313" key="2">
    <source>
        <dbReference type="EMBL" id="QSP94616.1"/>
    </source>
</evidence>
<gene>
    <name evidence="2" type="ORF">LPB19_15810</name>
</gene>
<reference evidence="2 3" key="1">
    <citation type="submission" date="2021-03" db="EMBL/GenBank/DDBJ databases">
        <title>Genome sequencing of Marinobacter sp. LPB0319.</title>
        <authorList>
            <person name="Kim J."/>
        </authorList>
    </citation>
    <scope>NUCLEOTIDE SEQUENCE [LARGE SCALE GENOMIC DNA]</scope>
    <source>
        <strain evidence="2 3">LPB0319</strain>
    </source>
</reference>
<evidence type="ECO:0000256" key="1">
    <source>
        <dbReference type="SAM" id="MobiDB-lite"/>
    </source>
</evidence>
<keyword evidence="3" id="KW-1185">Reference proteome</keyword>
<proteinExistence type="predicted"/>
<evidence type="ECO:0000313" key="3">
    <source>
        <dbReference type="Proteomes" id="UP000663555"/>
    </source>
</evidence>
<sequence>MQADVDTFNSLTPNTDKEPANGQREGAVPGAIGGQRKPGGQYISACSDLGASPRP</sequence>
<accession>A0ABX7MU45</accession>
<name>A0ABX7MU45_9GAMM</name>
<dbReference type="Proteomes" id="UP000663555">
    <property type="component" value="Chromosome"/>
</dbReference>
<organism evidence="2 3">
    <name type="scientific">Marinobacter salinisoli</name>
    <dbReference type="NCBI Taxonomy" id="2769486"/>
    <lineage>
        <taxon>Bacteria</taxon>
        <taxon>Pseudomonadati</taxon>
        <taxon>Pseudomonadota</taxon>
        <taxon>Gammaproteobacteria</taxon>
        <taxon>Pseudomonadales</taxon>
        <taxon>Marinobacteraceae</taxon>
        <taxon>Marinobacter</taxon>
    </lineage>
</organism>
<protein>
    <submittedName>
        <fullName evidence="2">Uncharacterized protein</fullName>
    </submittedName>
</protein>